<evidence type="ECO:0000256" key="1">
    <source>
        <dbReference type="ARBA" id="ARBA00004914"/>
    </source>
</evidence>
<evidence type="ECO:0000256" key="5">
    <source>
        <dbReference type="ARBA" id="ARBA00022801"/>
    </source>
</evidence>
<dbReference type="GO" id="GO:0005737">
    <property type="term" value="C:cytoplasm"/>
    <property type="evidence" value="ECO:0007669"/>
    <property type="project" value="UniProtKB-SubCell"/>
</dbReference>
<evidence type="ECO:0000256" key="8">
    <source>
        <dbReference type="RuleBase" id="RU362110"/>
    </source>
</evidence>
<dbReference type="Pfam" id="PF00251">
    <property type="entry name" value="Glyco_hydro_32N"/>
    <property type="match status" value="1"/>
</dbReference>
<dbReference type="Proteomes" id="UP000295689">
    <property type="component" value="Unassembled WGS sequence"/>
</dbReference>
<gene>
    <name evidence="12" type="ORF">EV146_112106</name>
</gene>
<dbReference type="InterPro" id="IPR018053">
    <property type="entry name" value="Glyco_hydro_32_AS"/>
</dbReference>
<dbReference type="Gene3D" id="2.115.10.20">
    <property type="entry name" value="Glycosyl hydrolase domain, family 43"/>
    <property type="match status" value="1"/>
</dbReference>
<dbReference type="AlphaFoldDB" id="A0A4R2B5E6"/>
<dbReference type="GO" id="GO:0004564">
    <property type="term" value="F:beta-fructofuranosidase activity"/>
    <property type="evidence" value="ECO:0007669"/>
    <property type="project" value="UniProtKB-EC"/>
</dbReference>
<dbReference type="InterPro" id="IPR051214">
    <property type="entry name" value="GH32_Enzymes"/>
</dbReference>
<comment type="subcellular location">
    <subcellularLocation>
        <location evidence="9">Cytoplasm</location>
    </subcellularLocation>
</comment>
<comment type="caution">
    <text evidence="12">The sequence shown here is derived from an EMBL/GenBank/DDBJ whole genome shotgun (WGS) entry which is preliminary data.</text>
</comment>
<protein>
    <recommendedName>
        <fullName evidence="4 8">Sucrose-6-phosphate hydrolase</fullName>
        <ecNumber evidence="3 8">3.2.1.26</ecNumber>
    </recommendedName>
    <alternativeName>
        <fullName evidence="7 9">Invertase</fullName>
    </alternativeName>
</protein>
<dbReference type="InterPro" id="IPR023296">
    <property type="entry name" value="Glyco_hydro_beta-prop_sf"/>
</dbReference>
<evidence type="ECO:0000256" key="6">
    <source>
        <dbReference type="ARBA" id="ARBA00023295"/>
    </source>
</evidence>
<dbReference type="InterPro" id="IPR013148">
    <property type="entry name" value="Glyco_hydro_32_N"/>
</dbReference>
<reference evidence="12 13" key="1">
    <citation type="journal article" date="2015" name="Stand. Genomic Sci.">
        <title>Genomic Encyclopedia of Bacterial and Archaeal Type Strains, Phase III: the genomes of soil and plant-associated and newly described type strains.</title>
        <authorList>
            <person name="Whitman W.B."/>
            <person name="Woyke T."/>
            <person name="Klenk H.P."/>
            <person name="Zhou Y."/>
            <person name="Lilburn T.G."/>
            <person name="Beck B.J."/>
            <person name="De Vos P."/>
            <person name="Vandamme P."/>
            <person name="Eisen J.A."/>
            <person name="Garrity G."/>
            <person name="Hugenholtz P."/>
            <person name="Kyrpides N.C."/>
        </authorList>
    </citation>
    <scope>NUCLEOTIDE SEQUENCE [LARGE SCALE GENOMIC DNA]</scope>
    <source>
        <strain evidence="12 13">CV53</strain>
    </source>
</reference>
<dbReference type="SUPFAM" id="SSF49899">
    <property type="entry name" value="Concanavalin A-like lectins/glucanases"/>
    <property type="match status" value="1"/>
</dbReference>
<dbReference type="GO" id="GO:0005985">
    <property type="term" value="P:sucrose metabolic process"/>
    <property type="evidence" value="ECO:0007669"/>
    <property type="project" value="UniProtKB-UniPathway"/>
</dbReference>
<dbReference type="PANTHER" id="PTHR43101">
    <property type="entry name" value="BETA-FRUCTOSIDASE"/>
    <property type="match status" value="1"/>
</dbReference>
<keyword evidence="13" id="KW-1185">Reference proteome</keyword>
<dbReference type="EC" id="3.2.1.26" evidence="3 8"/>
<comment type="similarity">
    <text evidence="2 8">Belongs to the glycosyl hydrolase 32 family.</text>
</comment>
<evidence type="ECO:0000256" key="9">
    <source>
        <dbReference type="RuleBase" id="RU365015"/>
    </source>
</evidence>
<sequence>MAWTKEQRYRKIEDVPEQEMSELSKRVNGSPWRQLFHIQPVTGLLNDPNGFSFYNGEYHLFYQWFPLGPVHGLKYWYHTKSRNLVHWENAGIALAPDDYFDSHGAYSGSAIEHENQLYLMYTGNTRDKDWNRHPYQCLAVMDETGEIEKLGPVIPEVPEGYTDHFRDPKVWKENGFFYAVIGAQRENETGCVLLFKSSNLKDWDFEGEIQTSLKNFGYMWECPDYFTMEGHGILLFSPQGLAPDDDHYNNIYQSGYLIGETLNLENHEFMHGPFIELDRGFDFYAPQSTKDSSGRRILVGWMGLPEINYPTDQDGWAHCLTIPRELTIKEGKLLQTPVDELKVLRGDRIDVEARLCNEGKGFDGFQGTAYEMKAEFSNWTASEAGIELRTSEKEKTVIKYDSVNKKVVFDRSLSGQLPGEEFGTTRSCQIDDTGKLSFRIFVDTSSVEIFVNEGEAVFTGRIFPGKDSKGIRFFARDGHVQLKAVKWDIIK</sequence>
<dbReference type="InterPro" id="IPR006232">
    <property type="entry name" value="Suc6P_hydrolase"/>
</dbReference>
<dbReference type="InterPro" id="IPR013189">
    <property type="entry name" value="Glyco_hydro_32_C"/>
</dbReference>
<feature type="domain" description="Glycosyl hydrolase family 32 C-terminal" evidence="11">
    <location>
        <begin position="360"/>
        <end position="484"/>
    </location>
</feature>
<evidence type="ECO:0000313" key="12">
    <source>
        <dbReference type="EMBL" id="TCN21423.1"/>
    </source>
</evidence>
<name>A0A4R2B5E6_9BACI</name>
<dbReference type="Pfam" id="PF08244">
    <property type="entry name" value="Glyco_hydro_32C"/>
    <property type="match status" value="1"/>
</dbReference>
<dbReference type="SUPFAM" id="SSF75005">
    <property type="entry name" value="Arabinanase/levansucrase/invertase"/>
    <property type="match status" value="1"/>
</dbReference>
<keyword evidence="6 8" id="KW-0326">Glycosidase</keyword>
<dbReference type="InterPro" id="IPR001362">
    <property type="entry name" value="Glyco_hydro_32"/>
</dbReference>
<evidence type="ECO:0000256" key="3">
    <source>
        <dbReference type="ARBA" id="ARBA00012758"/>
    </source>
</evidence>
<dbReference type="PANTHER" id="PTHR43101:SF1">
    <property type="entry name" value="BETA-FRUCTOSIDASE"/>
    <property type="match status" value="1"/>
</dbReference>
<evidence type="ECO:0000259" key="10">
    <source>
        <dbReference type="Pfam" id="PF00251"/>
    </source>
</evidence>
<dbReference type="NCBIfam" id="TIGR01322">
    <property type="entry name" value="scrB_fam"/>
    <property type="match status" value="1"/>
</dbReference>
<dbReference type="CDD" id="cd18623">
    <property type="entry name" value="GH32_ScrB-like"/>
    <property type="match status" value="1"/>
</dbReference>
<organism evidence="12 13">
    <name type="scientific">Mesobacillus foraminis</name>
    <dbReference type="NCBI Taxonomy" id="279826"/>
    <lineage>
        <taxon>Bacteria</taxon>
        <taxon>Bacillati</taxon>
        <taxon>Bacillota</taxon>
        <taxon>Bacilli</taxon>
        <taxon>Bacillales</taxon>
        <taxon>Bacillaceae</taxon>
        <taxon>Mesobacillus</taxon>
    </lineage>
</organism>
<evidence type="ECO:0000259" key="11">
    <source>
        <dbReference type="Pfam" id="PF08244"/>
    </source>
</evidence>
<dbReference type="Gene3D" id="2.60.120.560">
    <property type="entry name" value="Exo-inulinase, domain 1"/>
    <property type="match status" value="1"/>
</dbReference>
<evidence type="ECO:0000256" key="4">
    <source>
        <dbReference type="ARBA" id="ARBA00019623"/>
    </source>
</evidence>
<evidence type="ECO:0000256" key="2">
    <source>
        <dbReference type="ARBA" id="ARBA00009902"/>
    </source>
</evidence>
<feature type="domain" description="Glycosyl hydrolase family 32 N-terminal" evidence="10">
    <location>
        <begin position="37"/>
        <end position="337"/>
    </location>
</feature>
<keyword evidence="9" id="KW-0119">Carbohydrate metabolism</keyword>
<comment type="catalytic activity">
    <reaction evidence="8">
        <text>Hydrolysis of terminal non-reducing beta-D-fructofuranoside residues in beta-D-fructofuranosides.</text>
        <dbReference type="EC" id="3.2.1.26"/>
    </reaction>
</comment>
<dbReference type="UniPathway" id="UPA00238"/>
<dbReference type="RefSeq" id="WP_132010529.1">
    <property type="nucleotide sequence ID" value="NZ_JABUHM010000014.1"/>
</dbReference>
<dbReference type="SMART" id="SM00640">
    <property type="entry name" value="Glyco_32"/>
    <property type="match status" value="1"/>
</dbReference>
<accession>A0A4R2B5E6</accession>
<evidence type="ECO:0000256" key="7">
    <source>
        <dbReference type="ARBA" id="ARBA00033367"/>
    </source>
</evidence>
<proteinExistence type="inferred from homology"/>
<comment type="function">
    <text evidence="9">Enables the bacterium to metabolize sucrose as a sole carbon source.</text>
</comment>
<dbReference type="PROSITE" id="PS00609">
    <property type="entry name" value="GLYCOSYL_HYDROL_F32"/>
    <property type="match status" value="1"/>
</dbReference>
<comment type="pathway">
    <text evidence="1 9">Glycan biosynthesis; sucrose metabolism.</text>
</comment>
<keyword evidence="5 8" id="KW-0378">Hydrolase</keyword>
<evidence type="ECO:0000313" key="13">
    <source>
        <dbReference type="Proteomes" id="UP000295689"/>
    </source>
</evidence>
<dbReference type="InterPro" id="IPR013320">
    <property type="entry name" value="ConA-like_dom_sf"/>
</dbReference>
<dbReference type="EMBL" id="SLVV01000012">
    <property type="protein sequence ID" value="TCN21423.1"/>
    <property type="molecule type" value="Genomic_DNA"/>
</dbReference>
<keyword evidence="9" id="KW-0963">Cytoplasm</keyword>